<keyword evidence="5 7" id="KW-1133">Transmembrane helix</keyword>
<keyword evidence="6 7" id="KW-0472">Membrane</keyword>
<feature type="transmembrane region" description="Helical" evidence="7">
    <location>
        <begin position="9"/>
        <end position="30"/>
    </location>
</feature>
<reference evidence="10" key="1">
    <citation type="submission" date="2018-06" db="EMBL/GenBank/DDBJ databases">
        <title>Description of Blautia argi sp. nov., a new anaerobic isolated from dog feces.</title>
        <authorList>
            <person name="Chang Y.-H."/>
            <person name="Paek J."/>
            <person name="Shin Y."/>
        </authorList>
    </citation>
    <scope>NUCLEOTIDE SEQUENCE [LARGE SCALE GENOMIC DNA]</scope>
    <source>
        <strain evidence="10">KCTC 15426</strain>
    </source>
</reference>
<dbReference type="GO" id="GO:0005886">
    <property type="term" value="C:plasma membrane"/>
    <property type="evidence" value="ECO:0007669"/>
    <property type="project" value="UniProtKB-SubCell"/>
</dbReference>
<feature type="transmembrane region" description="Helical" evidence="7">
    <location>
        <begin position="152"/>
        <end position="173"/>
    </location>
</feature>
<evidence type="ECO:0000256" key="4">
    <source>
        <dbReference type="ARBA" id="ARBA00022692"/>
    </source>
</evidence>
<evidence type="ECO:0000256" key="3">
    <source>
        <dbReference type="ARBA" id="ARBA00022475"/>
    </source>
</evidence>
<evidence type="ECO:0000259" key="8">
    <source>
        <dbReference type="PROSITE" id="PS50928"/>
    </source>
</evidence>
<keyword evidence="3" id="KW-1003">Cell membrane</keyword>
<protein>
    <submittedName>
        <fullName evidence="9">Carbohydrate ABC transporter permease</fullName>
    </submittedName>
</protein>
<evidence type="ECO:0000256" key="1">
    <source>
        <dbReference type="ARBA" id="ARBA00004651"/>
    </source>
</evidence>
<comment type="similarity">
    <text evidence="7">Belongs to the binding-protein-dependent transport system permease family.</text>
</comment>
<feature type="transmembrane region" description="Helical" evidence="7">
    <location>
        <begin position="252"/>
        <end position="273"/>
    </location>
</feature>
<dbReference type="EMBL" id="CP030280">
    <property type="protein sequence ID" value="AWY97263.1"/>
    <property type="molecule type" value="Genomic_DNA"/>
</dbReference>
<feature type="transmembrane region" description="Helical" evidence="7">
    <location>
        <begin position="107"/>
        <end position="132"/>
    </location>
</feature>
<dbReference type="InterPro" id="IPR035906">
    <property type="entry name" value="MetI-like_sf"/>
</dbReference>
<feature type="domain" description="ABC transmembrane type-1" evidence="8">
    <location>
        <begin position="70"/>
        <end position="273"/>
    </location>
</feature>
<organism evidence="9 10">
    <name type="scientific">Blautia argi</name>
    <dbReference type="NCBI Taxonomy" id="1912897"/>
    <lineage>
        <taxon>Bacteria</taxon>
        <taxon>Bacillati</taxon>
        <taxon>Bacillota</taxon>
        <taxon>Clostridia</taxon>
        <taxon>Lachnospirales</taxon>
        <taxon>Lachnospiraceae</taxon>
        <taxon>Blautia</taxon>
    </lineage>
</organism>
<dbReference type="PANTHER" id="PTHR43744:SF12">
    <property type="entry name" value="ABC TRANSPORTER PERMEASE PROTEIN MG189-RELATED"/>
    <property type="match status" value="1"/>
</dbReference>
<dbReference type="CDD" id="cd06261">
    <property type="entry name" value="TM_PBP2"/>
    <property type="match status" value="1"/>
</dbReference>
<dbReference type="RefSeq" id="WP_111918239.1">
    <property type="nucleotide sequence ID" value="NZ_CAUWHR010000019.1"/>
</dbReference>
<evidence type="ECO:0000256" key="7">
    <source>
        <dbReference type="RuleBase" id="RU363032"/>
    </source>
</evidence>
<keyword evidence="10" id="KW-1185">Reference proteome</keyword>
<dbReference type="PROSITE" id="PS50928">
    <property type="entry name" value="ABC_TM1"/>
    <property type="match status" value="1"/>
</dbReference>
<evidence type="ECO:0000256" key="6">
    <source>
        <dbReference type="ARBA" id="ARBA00023136"/>
    </source>
</evidence>
<dbReference type="KEGG" id="blau:DQQ01_02830"/>
<dbReference type="AlphaFoldDB" id="A0A2Z4U8D7"/>
<dbReference type="Gene3D" id="1.10.3720.10">
    <property type="entry name" value="MetI-like"/>
    <property type="match status" value="1"/>
</dbReference>
<keyword evidence="2 7" id="KW-0813">Transport</keyword>
<name>A0A2Z4U8D7_9FIRM</name>
<gene>
    <name evidence="9" type="ORF">DQQ01_02830</name>
</gene>
<dbReference type="Pfam" id="PF00528">
    <property type="entry name" value="BPD_transp_1"/>
    <property type="match status" value="1"/>
</dbReference>
<evidence type="ECO:0000313" key="10">
    <source>
        <dbReference type="Proteomes" id="UP000250003"/>
    </source>
</evidence>
<dbReference type="Proteomes" id="UP000250003">
    <property type="component" value="Chromosome"/>
</dbReference>
<feature type="transmembrane region" description="Helical" evidence="7">
    <location>
        <begin position="194"/>
        <end position="213"/>
    </location>
</feature>
<sequence>MKKKKWTKVVWLVGMAVVSFIMIFPIVMMISTSFKTTGEINSPVFHFLPESFHFDNYREALSTGNWGIYFRNSFIITIVSIVFSLLFNSIAGYAFARLHFRGSKALFTLLLVGLMMPPQVTMLPTFLIMAKFPFAGGNNFMGFGGSGLMNTMPGIIIPLVSGSFGIFLCKQFYENFPRSLDEAAMIDGASKWRTYFSIYIPNSKVILATLALLKGSAVWNDYLWPLVMTNSEGMRTVQLALTMFRDETTVRWGPMMAAATLISVPMIILFLCAQKYFVQGVVSTGLK</sequence>
<dbReference type="SUPFAM" id="SSF161098">
    <property type="entry name" value="MetI-like"/>
    <property type="match status" value="1"/>
</dbReference>
<feature type="transmembrane region" description="Helical" evidence="7">
    <location>
        <begin position="74"/>
        <end position="95"/>
    </location>
</feature>
<evidence type="ECO:0000256" key="5">
    <source>
        <dbReference type="ARBA" id="ARBA00022989"/>
    </source>
</evidence>
<evidence type="ECO:0000256" key="2">
    <source>
        <dbReference type="ARBA" id="ARBA00022448"/>
    </source>
</evidence>
<dbReference type="PANTHER" id="PTHR43744">
    <property type="entry name" value="ABC TRANSPORTER PERMEASE PROTEIN MG189-RELATED-RELATED"/>
    <property type="match status" value="1"/>
</dbReference>
<evidence type="ECO:0000313" key="9">
    <source>
        <dbReference type="EMBL" id="AWY97263.1"/>
    </source>
</evidence>
<dbReference type="GO" id="GO:0055085">
    <property type="term" value="P:transmembrane transport"/>
    <property type="evidence" value="ECO:0007669"/>
    <property type="project" value="InterPro"/>
</dbReference>
<proteinExistence type="inferred from homology"/>
<keyword evidence="4 7" id="KW-0812">Transmembrane</keyword>
<comment type="subcellular location">
    <subcellularLocation>
        <location evidence="1 7">Cell membrane</location>
        <topology evidence="1 7">Multi-pass membrane protein</topology>
    </subcellularLocation>
</comment>
<dbReference type="InterPro" id="IPR000515">
    <property type="entry name" value="MetI-like"/>
</dbReference>
<dbReference type="OrthoDB" id="9787837at2"/>
<accession>A0A2Z4U8D7</accession>